<dbReference type="Proteomes" id="UP001219525">
    <property type="component" value="Unassembled WGS sequence"/>
</dbReference>
<evidence type="ECO:0000313" key="1">
    <source>
        <dbReference type="EMBL" id="KAJ7194376.1"/>
    </source>
</evidence>
<accession>A0AAD6UTT3</accession>
<comment type="caution">
    <text evidence="1">The sequence shown here is derived from an EMBL/GenBank/DDBJ whole genome shotgun (WGS) entry which is preliminary data.</text>
</comment>
<name>A0AAD6UTT3_9AGAR</name>
<evidence type="ECO:0008006" key="3">
    <source>
        <dbReference type="Google" id="ProtNLM"/>
    </source>
</evidence>
<dbReference type="AlphaFoldDB" id="A0AAD6UTT3"/>
<proteinExistence type="predicted"/>
<gene>
    <name evidence="1" type="ORF">GGX14DRAFT_343261</name>
</gene>
<dbReference type="Pfam" id="PF13384">
    <property type="entry name" value="HTH_23"/>
    <property type="match status" value="1"/>
</dbReference>
<dbReference type="SUPFAM" id="SSF46689">
    <property type="entry name" value="Homeodomain-like"/>
    <property type="match status" value="1"/>
</dbReference>
<protein>
    <recommendedName>
        <fullName evidence="3">Paired domain-containing protein</fullName>
    </recommendedName>
</protein>
<dbReference type="InterPro" id="IPR009057">
    <property type="entry name" value="Homeodomain-like_sf"/>
</dbReference>
<sequence length="98" mass="11397">MALRPSISLKARIPVLFHEQGFKIRQICEILGVKKSLVYKVLGLFRNYGTVYDPHTRRHYRPRILTPGDIALVKNILDNRHCVYLDEIQEQLAVQRGV</sequence>
<feature type="non-terminal residue" evidence="1">
    <location>
        <position position="98"/>
    </location>
</feature>
<dbReference type="EMBL" id="JARJCW010000098">
    <property type="protein sequence ID" value="KAJ7194376.1"/>
    <property type="molecule type" value="Genomic_DNA"/>
</dbReference>
<evidence type="ECO:0000313" key="2">
    <source>
        <dbReference type="Proteomes" id="UP001219525"/>
    </source>
</evidence>
<reference evidence="1" key="1">
    <citation type="submission" date="2023-03" db="EMBL/GenBank/DDBJ databases">
        <title>Massive genome expansion in bonnet fungi (Mycena s.s.) driven by repeated elements and novel gene families across ecological guilds.</title>
        <authorList>
            <consortium name="Lawrence Berkeley National Laboratory"/>
            <person name="Harder C.B."/>
            <person name="Miyauchi S."/>
            <person name="Viragh M."/>
            <person name="Kuo A."/>
            <person name="Thoen E."/>
            <person name="Andreopoulos B."/>
            <person name="Lu D."/>
            <person name="Skrede I."/>
            <person name="Drula E."/>
            <person name="Henrissat B."/>
            <person name="Morin E."/>
            <person name="Kohler A."/>
            <person name="Barry K."/>
            <person name="LaButti K."/>
            <person name="Morin E."/>
            <person name="Salamov A."/>
            <person name="Lipzen A."/>
            <person name="Mereny Z."/>
            <person name="Hegedus B."/>
            <person name="Baldrian P."/>
            <person name="Stursova M."/>
            <person name="Weitz H."/>
            <person name="Taylor A."/>
            <person name="Grigoriev I.V."/>
            <person name="Nagy L.G."/>
            <person name="Martin F."/>
            <person name="Kauserud H."/>
        </authorList>
    </citation>
    <scope>NUCLEOTIDE SEQUENCE</scope>
    <source>
        <strain evidence="1">9144</strain>
    </source>
</reference>
<organism evidence="1 2">
    <name type="scientific">Mycena pura</name>
    <dbReference type="NCBI Taxonomy" id="153505"/>
    <lineage>
        <taxon>Eukaryota</taxon>
        <taxon>Fungi</taxon>
        <taxon>Dikarya</taxon>
        <taxon>Basidiomycota</taxon>
        <taxon>Agaricomycotina</taxon>
        <taxon>Agaricomycetes</taxon>
        <taxon>Agaricomycetidae</taxon>
        <taxon>Agaricales</taxon>
        <taxon>Marasmiineae</taxon>
        <taxon>Mycenaceae</taxon>
        <taxon>Mycena</taxon>
    </lineage>
</organism>
<keyword evidence="2" id="KW-1185">Reference proteome</keyword>